<evidence type="ECO:0000313" key="4">
    <source>
        <dbReference type="EMBL" id="GAQ93598.1"/>
    </source>
</evidence>
<dbReference type="InterPro" id="IPR054722">
    <property type="entry name" value="PolX-like_BBD"/>
</dbReference>
<feature type="domain" description="CCHC-type" evidence="3">
    <location>
        <begin position="200"/>
        <end position="215"/>
    </location>
</feature>
<keyword evidence="1" id="KW-0863">Zinc-finger</keyword>
<dbReference type="SMART" id="SM00343">
    <property type="entry name" value="ZnF_C2HC"/>
    <property type="match status" value="2"/>
</dbReference>
<evidence type="ECO:0000256" key="1">
    <source>
        <dbReference type="PROSITE-ProRule" id="PRU00047"/>
    </source>
</evidence>
<feature type="region of interest" description="Disordered" evidence="2">
    <location>
        <begin position="415"/>
        <end position="452"/>
    </location>
</feature>
<feature type="region of interest" description="Disordered" evidence="2">
    <location>
        <begin position="565"/>
        <end position="613"/>
    </location>
</feature>
<reference evidence="4 5" key="1">
    <citation type="journal article" date="2014" name="Nat. Commun.">
        <title>Klebsormidium flaccidum genome reveals primary factors for plant terrestrial adaptation.</title>
        <authorList>
            <person name="Hori K."/>
            <person name="Maruyama F."/>
            <person name="Fujisawa T."/>
            <person name="Togashi T."/>
            <person name="Yamamoto N."/>
            <person name="Seo M."/>
            <person name="Sato S."/>
            <person name="Yamada T."/>
            <person name="Mori H."/>
            <person name="Tajima N."/>
            <person name="Moriyama T."/>
            <person name="Ikeuchi M."/>
            <person name="Watanabe M."/>
            <person name="Wada H."/>
            <person name="Kobayashi K."/>
            <person name="Saito M."/>
            <person name="Masuda T."/>
            <person name="Sasaki-Sekimoto Y."/>
            <person name="Mashiguchi K."/>
            <person name="Awai K."/>
            <person name="Shimojima M."/>
            <person name="Masuda S."/>
            <person name="Iwai M."/>
            <person name="Nobusawa T."/>
            <person name="Narise T."/>
            <person name="Kondo S."/>
            <person name="Saito H."/>
            <person name="Sato R."/>
            <person name="Murakawa M."/>
            <person name="Ihara Y."/>
            <person name="Oshima-Yamada Y."/>
            <person name="Ohtaka K."/>
            <person name="Satoh M."/>
            <person name="Sonobe K."/>
            <person name="Ishii M."/>
            <person name="Ohtani R."/>
            <person name="Kanamori-Sato M."/>
            <person name="Honoki R."/>
            <person name="Miyazaki D."/>
            <person name="Mochizuki H."/>
            <person name="Umetsu J."/>
            <person name="Higashi K."/>
            <person name="Shibata D."/>
            <person name="Kamiya Y."/>
            <person name="Sato N."/>
            <person name="Nakamura Y."/>
            <person name="Tabata S."/>
            <person name="Ida S."/>
            <person name="Kurokawa K."/>
            <person name="Ohta H."/>
        </authorList>
    </citation>
    <scope>NUCLEOTIDE SEQUENCE [LARGE SCALE GENOMIC DNA]</scope>
    <source>
        <strain evidence="4 5">NIES-2285</strain>
    </source>
</reference>
<keyword evidence="1" id="KW-0479">Metal-binding</keyword>
<name>A0A1Y1IZ38_KLENI</name>
<accession>A0A1Y1IZ38</accession>
<keyword evidence="5" id="KW-1185">Reference proteome</keyword>
<dbReference type="GO" id="GO:0003676">
    <property type="term" value="F:nucleic acid binding"/>
    <property type="evidence" value="ECO:0007669"/>
    <property type="project" value="InterPro"/>
</dbReference>
<organism evidence="4 5">
    <name type="scientific">Klebsormidium nitens</name>
    <name type="common">Green alga</name>
    <name type="synonym">Ulothrix nitens</name>
    <dbReference type="NCBI Taxonomy" id="105231"/>
    <lineage>
        <taxon>Eukaryota</taxon>
        <taxon>Viridiplantae</taxon>
        <taxon>Streptophyta</taxon>
        <taxon>Klebsormidiophyceae</taxon>
        <taxon>Klebsormidiales</taxon>
        <taxon>Klebsormidiaceae</taxon>
        <taxon>Klebsormidium</taxon>
    </lineage>
</organism>
<dbReference type="InterPro" id="IPR036875">
    <property type="entry name" value="Znf_CCHC_sf"/>
</dbReference>
<dbReference type="OrthoDB" id="1742531at2759"/>
<evidence type="ECO:0000259" key="3">
    <source>
        <dbReference type="PROSITE" id="PS50158"/>
    </source>
</evidence>
<dbReference type="EMBL" id="DF238643">
    <property type="protein sequence ID" value="GAQ93598.1"/>
    <property type="molecule type" value="Genomic_DNA"/>
</dbReference>
<dbReference type="PANTHER" id="PTHR47481:SF31">
    <property type="entry name" value="OS01G0873500 PROTEIN"/>
    <property type="match status" value="1"/>
</dbReference>
<dbReference type="OMA" id="CMWKERI"/>
<evidence type="ECO:0000256" key="2">
    <source>
        <dbReference type="SAM" id="MobiDB-lite"/>
    </source>
</evidence>
<dbReference type="Pfam" id="PF00098">
    <property type="entry name" value="zf-CCHC"/>
    <property type="match status" value="1"/>
</dbReference>
<feature type="compositionally biased region" description="Basic residues" evidence="2">
    <location>
        <begin position="604"/>
        <end position="613"/>
    </location>
</feature>
<feature type="region of interest" description="Disordered" evidence="2">
    <location>
        <begin position="486"/>
        <end position="530"/>
    </location>
</feature>
<feature type="domain" description="CCHC-type" evidence="3">
    <location>
        <begin position="180"/>
        <end position="195"/>
    </location>
</feature>
<dbReference type="STRING" id="105231.A0A1Y1IZ38"/>
<dbReference type="Gene3D" id="4.10.60.10">
    <property type="entry name" value="Zinc finger, CCHC-type"/>
    <property type="match status" value="2"/>
</dbReference>
<dbReference type="Proteomes" id="UP000054558">
    <property type="component" value="Unassembled WGS sequence"/>
</dbReference>
<protein>
    <recommendedName>
        <fullName evidence="3">CCHC-type domain-containing protein</fullName>
    </recommendedName>
</protein>
<proteinExistence type="predicted"/>
<feature type="compositionally biased region" description="Basic and acidic residues" evidence="2">
    <location>
        <begin position="486"/>
        <end position="504"/>
    </location>
</feature>
<feature type="compositionally biased region" description="Basic and acidic residues" evidence="2">
    <location>
        <begin position="442"/>
        <end position="451"/>
    </location>
</feature>
<dbReference type="PROSITE" id="PS50158">
    <property type="entry name" value="ZF_CCHC"/>
    <property type="match status" value="2"/>
</dbReference>
<dbReference type="Pfam" id="PF14223">
    <property type="entry name" value="Retrotran_gag_2"/>
    <property type="match status" value="1"/>
</dbReference>
<keyword evidence="1" id="KW-0862">Zinc</keyword>
<gene>
    <name evidence="4" type="ORF">KFL_016940010</name>
</gene>
<feature type="compositionally biased region" description="Basic and acidic residues" evidence="2">
    <location>
        <begin position="519"/>
        <end position="528"/>
    </location>
</feature>
<dbReference type="AlphaFoldDB" id="A0A1Y1IZ38"/>
<dbReference type="SUPFAM" id="SSF57756">
    <property type="entry name" value="Retrovirus zinc finger-like domains"/>
    <property type="match status" value="1"/>
</dbReference>
<dbReference type="Pfam" id="PF22936">
    <property type="entry name" value="Pol_BBD"/>
    <property type="match status" value="1"/>
</dbReference>
<sequence>MILHTQDAYVKLFIGESTAAKAWKKLEENLEKTSNARVVQLRKKLTSLTLTREKSIAEYVGEFREIKVDLETAGQTVSEVELAIHALNGLPKEYATLVEVLELSEEELTLDTIQPKLMQKEQKLKLEGELGAPEEKEEESMGKAFVAKRERYETVIKGSSERGGYNGGVRREAGSDARTCYACGEKGHVRAHCRKRNAECFNCGERGHISSVCRKPRGGAKSGGEDRPDRKEFAGVAFTVWRKEARVPADVWLVDSGSTQHITPDKRHFASYERLARAEKIEGLGGEALTAVGIGKVVLECETPNGAGKVTLNEVWHVPGARANLFAMRRATDAGARISFERGIARFEMGGVVSMEAVQRGGLWEIATVKKARAFLAVKGPVKTERRFGKVAPKPEVRVEKKQAEVRPVKVIEVDLESDDKSDDGVKDIQPVDVSVGETESPTEKKTEKHGAMGAVGVAAEAVGASAAEAVGASAAEGVGARFNRKLDRDESGKSDDGSDDGVKDIQPVDVSVGETESPTEKKTEKHGAMGAVGAAAEAVGASAAEAVGASAAESVGARFNRKLDKDESGKVMSPATGGKRYPERAQVPPGEFWKGETGWSTPKAKKRAGRSG</sequence>
<dbReference type="PANTHER" id="PTHR47481">
    <property type="match status" value="1"/>
</dbReference>
<evidence type="ECO:0000313" key="5">
    <source>
        <dbReference type="Proteomes" id="UP000054558"/>
    </source>
</evidence>
<dbReference type="InterPro" id="IPR001878">
    <property type="entry name" value="Znf_CCHC"/>
</dbReference>
<dbReference type="GO" id="GO:0008270">
    <property type="term" value="F:zinc ion binding"/>
    <property type="evidence" value="ECO:0007669"/>
    <property type="project" value="UniProtKB-KW"/>
</dbReference>